<keyword evidence="8 10" id="KW-1133">Transmembrane helix</keyword>
<keyword evidence="7 10" id="KW-0283">Flagellar rotation</keyword>
<feature type="transmembrane region" description="Helical" evidence="10">
    <location>
        <begin position="26"/>
        <end position="47"/>
    </location>
</feature>
<dbReference type="GO" id="GO:0006935">
    <property type="term" value="P:chemotaxis"/>
    <property type="evidence" value="ECO:0007669"/>
    <property type="project" value="UniProtKB-KW"/>
</dbReference>
<proteinExistence type="inferred from homology"/>
<dbReference type="GO" id="GO:0005886">
    <property type="term" value="C:plasma membrane"/>
    <property type="evidence" value="ECO:0007669"/>
    <property type="project" value="UniProtKB-SubCell"/>
</dbReference>
<evidence type="ECO:0000256" key="5">
    <source>
        <dbReference type="ARBA" id="ARBA00022500"/>
    </source>
</evidence>
<dbReference type="GO" id="GO:0009425">
    <property type="term" value="C:bacterial-type flagellum basal body"/>
    <property type="evidence" value="ECO:0007669"/>
    <property type="project" value="InterPro"/>
</dbReference>
<evidence type="ECO:0000256" key="8">
    <source>
        <dbReference type="ARBA" id="ARBA00022989"/>
    </source>
</evidence>
<evidence type="ECO:0000256" key="2">
    <source>
        <dbReference type="ARBA" id="ARBA00004162"/>
    </source>
</evidence>
<reference evidence="11" key="2">
    <citation type="journal article" date="2021" name="PeerJ">
        <title>Extensive microbial diversity within the chicken gut microbiome revealed by metagenomics and culture.</title>
        <authorList>
            <person name="Gilroy R."/>
            <person name="Ravi A."/>
            <person name="Getino M."/>
            <person name="Pursley I."/>
            <person name="Horton D.L."/>
            <person name="Alikhan N.F."/>
            <person name="Baker D."/>
            <person name="Gharbi K."/>
            <person name="Hall N."/>
            <person name="Watson M."/>
            <person name="Adriaenssens E.M."/>
            <person name="Foster-Nyarko E."/>
            <person name="Jarju S."/>
            <person name="Secka A."/>
            <person name="Antonio M."/>
            <person name="Oren A."/>
            <person name="Chaudhuri R.R."/>
            <person name="La Ragione R."/>
            <person name="Hildebrand F."/>
            <person name="Pallen M.J."/>
        </authorList>
    </citation>
    <scope>NUCLEOTIDE SEQUENCE</scope>
    <source>
        <strain evidence="11">ChiW3-316</strain>
    </source>
</reference>
<evidence type="ECO:0000313" key="11">
    <source>
        <dbReference type="EMBL" id="HIU52852.1"/>
    </source>
</evidence>
<evidence type="ECO:0000256" key="6">
    <source>
        <dbReference type="ARBA" id="ARBA00022692"/>
    </source>
</evidence>
<evidence type="ECO:0000256" key="4">
    <source>
        <dbReference type="ARBA" id="ARBA00022475"/>
    </source>
</evidence>
<evidence type="ECO:0000313" key="12">
    <source>
        <dbReference type="Proteomes" id="UP000824107"/>
    </source>
</evidence>
<keyword evidence="10" id="KW-0997">Cell inner membrane</keyword>
<keyword evidence="11" id="KW-0969">Cilium</keyword>
<dbReference type="GO" id="GO:0071978">
    <property type="term" value="P:bacterial-type flagellum-dependent swarming motility"/>
    <property type="evidence" value="ECO:0007669"/>
    <property type="project" value="TreeGrafter"/>
</dbReference>
<organism evidence="11 12">
    <name type="scientific">Candidatus Scatocola faecipullorum</name>
    <dbReference type="NCBI Taxonomy" id="2840917"/>
    <lineage>
        <taxon>Bacteria</taxon>
        <taxon>Pseudomonadati</taxon>
        <taxon>Pseudomonadota</taxon>
        <taxon>Alphaproteobacteria</taxon>
        <taxon>Rhodospirillales</taxon>
        <taxon>Rhodospirillaceae</taxon>
        <taxon>Rhodospirillaceae incertae sedis</taxon>
        <taxon>Candidatus Scatocola</taxon>
    </lineage>
</organism>
<dbReference type="Pfam" id="PF03748">
    <property type="entry name" value="FliL"/>
    <property type="match status" value="1"/>
</dbReference>
<keyword evidence="11" id="KW-0966">Cell projection</keyword>
<comment type="similarity">
    <text evidence="3 10">Belongs to the FliL family.</text>
</comment>
<dbReference type="Proteomes" id="UP000824107">
    <property type="component" value="Unassembled WGS sequence"/>
</dbReference>
<comment type="function">
    <text evidence="1 10">Controls the rotational direction of flagella during chemotaxis.</text>
</comment>
<keyword evidence="9 10" id="KW-0472">Membrane</keyword>
<comment type="caution">
    <text evidence="11">The sequence shown here is derived from an EMBL/GenBank/DDBJ whole genome shotgun (WGS) entry which is preliminary data.</text>
</comment>
<dbReference type="PANTHER" id="PTHR35091">
    <property type="entry name" value="FLAGELLAR PROTEIN FLIL"/>
    <property type="match status" value="1"/>
</dbReference>
<dbReference type="EMBL" id="DVNC01000020">
    <property type="protein sequence ID" value="HIU52852.1"/>
    <property type="molecule type" value="Genomic_DNA"/>
</dbReference>
<evidence type="ECO:0000256" key="1">
    <source>
        <dbReference type="ARBA" id="ARBA00002254"/>
    </source>
</evidence>
<dbReference type="AlphaFoldDB" id="A0A9D1SAS6"/>
<keyword evidence="5 10" id="KW-0145">Chemotaxis</keyword>
<dbReference type="PANTHER" id="PTHR35091:SF2">
    <property type="entry name" value="FLAGELLAR PROTEIN FLIL"/>
    <property type="match status" value="1"/>
</dbReference>
<evidence type="ECO:0000256" key="7">
    <source>
        <dbReference type="ARBA" id="ARBA00022779"/>
    </source>
</evidence>
<keyword evidence="6 10" id="KW-0812">Transmembrane</keyword>
<keyword evidence="11" id="KW-0282">Flagellum</keyword>
<evidence type="ECO:0000256" key="10">
    <source>
        <dbReference type="RuleBase" id="RU364125"/>
    </source>
</evidence>
<gene>
    <name evidence="11" type="ORF">IAD20_02090</name>
</gene>
<keyword evidence="4" id="KW-1003">Cell membrane</keyword>
<evidence type="ECO:0000256" key="9">
    <source>
        <dbReference type="ARBA" id="ARBA00023136"/>
    </source>
</evidence>
<dbReference type="InterPro" id="IPR005503">
    <property type="entry name" value="FliL"/>
</dbReference>
<name>A0A9D1SAS6_9PROT</name>
<comment type="subcellular location">
    <subcellularLocation>
        <location evidence="10">Cell inner membrane</location>
    </subcellularLocation>
    <subcellularLocation>
        <location evidence="2">Cell membrane</location>
        <topology evidence="2">Single-pass membrane protein</topology>
    </subcellularLocation>
</comment>
<accession>A0A9D1SAS6</accession>
<protein>
    <recommendedName>
        <fullName evidence="10">Flagellar protein FliL</fullName>
    </recommendedName>
</protein>
<reference evidence="11" key="1">
    <citation type="submission" date="2020-10" db="EMBL/GenBank/DDBJ databases">
        <authorList>
            <person name="Gilroy R."/>
        </authorList>
    </citation>
    <scope>NUCLEOTIDE SEQUENCE</scope>
    <source>
        <strain evidence="11">ChiW3-316</strain>
    </source>
</reference>
<sequence length="177" mass="19689">MVKPDESFDKAEDEELQIKPFNKKKVLIYVVPVIVVIGLAVSFITVFTRKDHLGGEGDFSIVTTAGEGEDAGKITVFYTLPELFVRLRSSAETSSNVKVKISIELSSVDDIKTIEAMLPRINDTLLAHIVELTPDEISGSDGLYNLKEELLYRINLLTAPVKVSNLNFKTFDIQKNN</sequence>
<evidence type="ECO:0000256" key="3">
    <source>
        <dbReference type="ARBA" id="ARBA00008281"/>
    </source>
</evidence>